<dbReference type="PANTHER" id="PTHR47660:SF2">
    <property type="entry name" value="TRANSCRIPTION FACTOR WITH C2H2 AND ZN(2)-CYS(6) DNA BINDING DOMAIN (EUROFUNG)"/>
    <property type="match status" value="1"/>
</dbReference>
<dbReference type="EMBL" id="CAAKMV010000120">
    <property type="protein sequence ID" value="VIO55531.1"/>
    <property type="molecule type" value="Genomic_DNA"/>
</dbReference>
<evidence type="ECO:0000256" key="3">
    <source>
        <dbReference type="ARBA" id="ARBA00023015"/>
    </source>
</evidence>
<keyword evidence="5" id="KW-0539">Nucleus</keyword>
<sequence length="665" mass="75172">MDNVGDILLTDTTEWFKNLSFHAEFDTSFLLPLPFIDLSGFSDEILVENPTDLTTMSSESMLPQEKTIFDEAVIAHSSTLGSWKPTHEDYLGAARASLYVPLDEQVLLEEGLGHLNSTVIGGCLSSARRDEIIVAMIDGTQTAQTLLAVRMFPSVEILDRFLKLFLTSQETSALAFIHIPTFDPSTCSLSLLMACIAAGATLSPIASARKFGLGLFDVLRLYLAASAEKQNTLTRDLSYVQSLMILSETGLWSGDKRISEISDFLSELTANMLRHAGRFVQHSYLNPILMLEGPLGELDAVWIRWAQQESLKRSVFRHLLQCTQRSVLKNMPTQMSPFEVSTPIPEDCRFWYAKSAVEWKSLYQGHRSCSAERRMSLADCFSDMQSIDLLPWSQSLKLSILLMICSFLSILVEDRRRSVLFHKKRDSGWSFVDITQPPGDSHLVFQFNELRNAIERDHATAGSAVLTFMVKFNILYSATPRYLRDSFLTYGKQASGSDVFYKLREWRQSRSSRSAIWHAGQLLRACRMIAPTERTDFHLFGVYHAILCLWTYWTATRKSSLDMTSTSRQTVSWPRVLLDGPESLETQRWINHNDGTPYLTRPPKSDPLCDKNPKLVSVDATESEGTFSKLPLVDILNECFLQKEAGRNIPILQHASLILRSLERL</sequence>
<protein>
    <recommendedName>
        <fullName evidence="7">Transcription factor domain-containing protein</fullName>
    </recommendedName>
</protein>
<evidence type="ECO:0000313" key="6">
    <source>
        <dbReference type="EMBL" id="VIO55531.1"/>
    </source>
</evidence>
<reference evidence="6" key="1">
    <citation type="submission" date="2019-04" db="EMBL/GenBank/DDBJ databases">
        <authorList>
            <person name="Melise S."/>
            <person name="Noan J."/>
            <person name="Okalmin O."/>
        </authorList>
    </citation>
    <scope>NUCLEOTIDE SEQUENCE</scope>
    <source>
        <strain evidence="6">FN9</strain>
    </source>
</reference>
<dbReference type="PANTHER" id="PTHR47660">
    <property type="entry name" value="TRANSCRIPTION FACTOR WITH C2H2 AND ZN(2)-CYS(6) DNA BINDING DOMAIN (EUROFUNG)-RELATED-RELATED"/>
    <property type="match status" value="1"/>
</dbReference>
<keyword evidence="3" id="KW-0805">Transcription regulation</keyword>
<evidence type="ECO:0000256" key="2">
    <source>
        <dbReference type="ARBA" id="ARBA00022833"/>
    </source>
</evidence>
<proteinExistence type="predicted"/>
<evidence type="ECO:0000256" key="4">
    <source>
        <dbReference type="ARBA" id="ARBA00023163"/>
    </source>
</evidence>
<gene>
    <name evidence="6" type="ORF">FUG_LOCUS170422</name>
</gene>
<dbReference type="GO" id="GO:0046872">
    <property type="term" value="F:metal ion binding"/>
    <property type="evidence" value="ECO:0007669"/>
    <property type="project" value="UniProtKB-KW"/>
</dbReference>
<evidence type="ECO:0000256" key="1">
    <source>
        <dbReference type="ARBA" id="ARBA00022723"/>
    </source>
</evidence>
<keyword evidence="1" id="KW-0479">Metal-binding</keyword>
<evidence type="ECO:0000256" key="5">
    <source>
        <dbReference type="ARBA" id="ARBA00023242"/>
    </source>
</evidence>
<organism evidence="6">
    <name type="scientific">Gibberella zeae</name>
    <name type="common">Wheat head blight fungus</name>
    <name type="synonym">Fusarium graminearum</name>
    <dbReference type="NCBI Taxonomy" id="5518"/>
    <lineage>
        <taxon>Eukaryota</taxon>
        <taxon>Fungi</taxon>
        <taxon>Dikarya</taxon>
        <taxon>Ascomycota</taxon>
        <taxon>Pezizomycotina</taxon>
        <taxon>Sordariomycetes</taxon>
        <taxon>Hypocreomycetidae</taxon>
        <taxon>Hypocreales</taxon>
        <taxon>Nectriaceae</taxon>
        <taxon>Fusarium</taxon>
    </lineage>
</organism>
<evidence type="ECO:0008006" key="7">
    <source>
        <dbReference type="Google" id="ProtNLM"/>
    </source>
</evidence>
<keyword evidence="2" id="KW-0862">Zinc</keyword>
<name>A0A4E9DSA9_GIBZA</name>
<accession>A0A4E9DSA9</accession>
<keyword evidence="4" id="KW-0804">Transcription</keyword>
<dbReference type="AlphaFoldDB" id="A0A4E9DSA9"/>